<evidence type="ECO:0000313" key="2">
    <source>
        <dbReference type="EMBL" id="ABS05981.1"/>
    </source>
</evidence>
<feature type="region of interest" description="Disordered" evidence="1">
    <location>
        <begin position="1"/>
        <end position="79"/>
    </location>
</feature>
<dbReference type="Proteomes" id="UP000001116">
    <property type="component" value="Plasmid pKRAD01"/>
</dbReference>
<keyword evidence="3" id="KW-1185">Reference proteome</keyword>
<dbReference type="RefSeq" id="WP_012002041.1">
    <property type="nucleotide sequence ID" value="NC_009806.1"/>
</dbReference>
<gene>
    <name evidence="2" type="ordered locus">Krad_4522</name>
</gene>
<accession>A6WGP2</accession>
<geneLocation type="plasmid" evidence="2 3">
    <name>pKRAD01</name>
</geneLocation>
<dbReference type="EMBL" id="CP000751">
    <property type="protein sequence ID" value="ABS05981.1"/>
    <property type="molecule type" value="Genomic_DNA"/>
</dbReference>
<feature type="compositionally biased region" description="Acidic residues" evidence="1">
    <location>
        <begin position="7"/>
        <end position="34"/>
    </location>
</feature>
<dbReference type="KEGG" id="kra:Krad_4522"/>
<name>A6WGP2_KINRD</name>
<dbReference type="AlphaFoldDB" id="A6WGP2"/>
<protein>
    <submittedName>
        <fullName evidence="2">Uncharacterized protein</fullName>
    </submittedName>
</protein>
<proteinExistence type="predicted"/>
<dbReference type="OrthoDB" id="5170024at2"/>
<reference evidence="3" key="1">
    <citation type="journal article" date="2008" name="PLoS ONE">
        <title>Survival in nuclear waste, extreme resistance, and potential applications gleaned from the genome sequence of Kineococcus radiotolerans SRS30216.</title>
        <authorList>
            <person name="Bagwell C.E."/>
            <person name="Bhat S."/>
            <person name="Hawkins G.M."/>
            <person name="Smith B.W."/>
            <person name="Biswas T."/>
            <person name="Hoover T.R."/>
            <person name="Saunders E."/>
            <person name="Han C.S."/>
            <person name="Tsodikov O.V."/>
            <person name="Shimkets L.J."/>
        </authorList>
    </citation>
    <scope>NUCLEOTIDE SEQUENCE [LARGE SCALE GENOMIC DNA]</scope>
    <source>
        <strain evidence="3">ATCC BAA-149 / DSM 14245 / SRS30216</strain>
    </source>
</reference>
<sequence>MSTPHDWDDEAGFEDDVLPDAPADEALDLPEDDQPQQLALTPDGSVLTLTGPGAGTVTRPPQPTRPVTTTPANPQQQGTVQTRLATRDEALDGQAPLLLVHRAYQKAQLLPRVLGSILAATGGQTRLGAVTPLPRSTKDSNTTWLASCAAASVRIADPMGFKLDPRIIPGEAPSPRSLGWWPYLASDPLNVADVLDAQRQVGANLLLSPGRGIDPGDPQTSLDRAFAEADQALSRLQSGERLGLNITLPRAWLSTPVLRDRLLDQLLDQEQFDIWYLRVQWPSTLRSTEQPVEEAMLQGYKRLAQLAADEERTLLLPQTGLTGWLQLGFGAAGFGSGLPGSDQAFKEPMGGGGGATPIERYFEPTLLHSVERTVHDVLRAGAGYVPCACPYCPALHAAPDWRPELAALHHLHWMGRLAADASSTGRGGPGGAVRRTVRSAISAAASQPLAGLSQPRHLAVWDRLL</sequence>
<evidence type="ECO:0000256" key="1">
    <source>
        <dbReference type="SAM" id="MobiDB-lite"/>
    </source>
</evidence>
<organism evidence="2 3">
    <name type="scientific">Kineococcus radiotolerans (strain ATCC BAA-149 / DSM 14245 / SRS30216)</name>
    <dbReference type="NCBI Taxonomy" id="266940"/>
    <lineage>
        <taxon>Bacteria</taxon>
        <taxon>Bacillati</taxon>
        <taxon>Actinomycetota</taxon>
        <taxon>Actinomycetes</taxon>
        <taxon>Kineosporiales</taxon>
        <taxon>Kineosporiaceae</taxon>
        <taxon>Kineococcus</taxon>
    </lineage>
</organism>
<evidence type="ECO:0000313" key="3">
    <source>
        <dbReference type="Proteomes" id="UP000001116"/>
    </source>
</evidence>
<dbReference type="HOGENOM" id="CLU_598063_0_0_11"/>
<keyword evidence="2" id="KW-0614">Plasmid</keyword>